<reference evidence="6" key="1">
    <citation type="submission" date="2018-05" db="EMBL/GenBank/DDBJ databases">
        <authorList>
            <person name="Lanie J.A."/>
            <person name="Ng W.-L."/>
            <person name="Kazmierczak K.M."/>
            <person name="Andrzejewski T.M."/>
            <person name="Davidsen T.M."/>
            <person name="Wayne K.J."/>
            <person name="Tettelin H."/>
            <person name="Glass J.I."/>
            <person name="Rusch D."/>
            <person name="Podicherti R."/>
            <person name="Tsui H.-C.T."/>
            <person name="Winkler M.E."/>
        </authorList>
    </citation>
    <scope>NUCLEOTIDE SEQUENCE</scope>
</reference>
<evidence type="ECO:0000313" key="6">
    <source>
        <dbReference type="EMBL" id="SVB86939.1"/>
    </source>
</evidence>
<gene>
    <name evidence="6" type="ORF">METZ01_LOCUS239793</name>
</gene>
<accession>A0A382HIC4</accession>
<sequence>NHDVPLYRVWERLATPFRNWQRVISRELDSVTSLPGGTFVALNSAAPRRAIVNGRLDQHQIEFAQREFNNAPPSNVRALVVHHHFAPITDGSGGSPLPGAKAHVRAFESMGADLVLSGHVHQTHVTTSRDLLPGAKEPGIPLITCGTTTSVRGRGVEEGFNSLNLVRVDLGEVEVLPHILEPSTSEFKPTASIILPRRVTGDRSTRTSDVIQ</sequence>
<feature type="domain" description="Calcineurin-like phosphoesterase" evidence="5">
    <location>
        <begin position="1"/>
        <end position="122"/>
    </location>
</feature>
<protein>
    <recommendedName>
        <fullName evidence="5">Calcineurin-like phosphoesterase domain-containing protein</fullName>
    </recommendedName>
</protein>
<dbReference type="PANTHER" id="PTHR42988">
    <property type="entry name" value="PHOSPHOHYDROLASE"/>
    <property type="match status" value="1"/>
</dbReference>
<proteinExistence type="inferred from homology"/>
<keyword evidence="1" id="KW-0479">Metal-binding</keyword>
<evidence type="ECO:0000256" key="3">
    <source>
        <dbReference type="ARBA" id="ARBA00023004"/>
    </source>
</evidence>
<organism evidence="6">
    <name type="scientific">marine metagenome</name>
    <dbReference type="NCBI Taxonomy" id="408172"/>
    <lineage>
        <taxon>unclassified sequences</taxon>
        <taxon>metagenomes</taxon>
        <taxon>ecological metagenomes</taxon>
    </lineage>
</organism>
<dbReference type="InterPro" id="IPR050884">
    <property type="entry name" value="CNP_phosphodiesterase-III"/>
</dbReference>
<evidence type="ECO:0000256" key="1">
    <source>
        <dbReference type="ARBA" id="ARBA00022723"/>
    </source>
</evidence>
<evidence type="ECO:0000259" key="5">
    <source>
        <dbReference type="Pfam" id="PF00149"/>
    </source>
</evidence>
<dbReference type="InterPro" id="IPR029052">
    <property type="entry name" value="Metallo-depent_PP-like"/>
</dbReference>
<dbReference type="GO" id="GO:0016787">
    <property type="term" value="F:hydrolase activity"/>
    <property type="evidence" value="ECO:0007669"/>
    <property type="project" value="UniProtKB-KW"/>
</dbReference>
<dbReference type="Pfam" id="PF00149">
    <property type="entry name" value="Metallophos"/>
    <property type="match status" value="1"/>
</dbReference>
<dbReference type="SUPFAM" id="SSF56300">
    <property type="entry name" value="Metallo-dependent phosphatases"/>
    <property type="match status" value="1"/>
</dbReference>
<dbReference type="AlphaFoldDB" id="A0A382HIC4"/>
<keyword evidence="3" id="KW-0408">Iron</keyword>
<dbReference type="EMBL" id="UINC01061400">
    <property type="protein sequence ID" value="SVB86939.1"/>
    <property type="molecule type" value="Genomic_DNA"/>
</dbReference>
<keyword evidence="2" id="KW-0378">Hydrolase</keyword>
<feature type="non-terminal residue" evidence="6">
    <location>
        <position position="1"/>
    </location>
</feature>
<dbReference type="Gene3D" id="3.60.21.10">
    <property type="match status" value="1"/>
</dbReference>
<comment type="similarity">
    <text evidence="4">Belongs to the cyclic nucleotide phosphodiesterase class-III family.</text>
</comment>
<dbReference type="GO" id="GO:0046872">
    <property type="term" value="F:metal ion binding"/>
    <property type="evidence" value="ECO:0007669"/>
    <property type="project" value="UniProtKB-KW"/>
</dbReference>
<dbReference type="PANTHER" id="PTHR42988:SF2">
    <property type="entry name" value="CYCLIC NUCLEOTIDE PHOSPHODIESTERASE CBUA0032-RELATED"/>
    <property type="match status" value="1"/>
</dbReference>
<dbReference type="InterPro" id="IPR004843">
    <property type="entry name" value="Calcineurin-like_PHP"/>
</dbReference>
<evidence type="ECO:0000256" key="4">
    <source>
        <dbReference type="ARBA" id="ARBA00025742"/>
    </source>
</evidence>
<evidence type="ECO:0000256" key="2">
    <source>
        <dbReference type="ARBA" id="ARBA00022801"/>
    </source>
</evidence>
<name>A0A382HIC4_9ZZZZ</name>